<feature type="transmembrane region" description="Helical" evidence="1">
    <location>
        <begin position="24"/>
        <end position="45"/>
    </location>
</feature>
<reference evidence="3" key="1">
    <citation type="submission" date="2016-10" db="EMBL/GenBank/DDBJ databases">
        <authorList>
            <person name="Varghese N."/>
            <person name="Submissions S."/>
        </authorList>
    </citation>
    <scope>NUCLEOTIDE SEQUENCE [LARGE SCALE GENOMIC DNA]</scope>
    <source>
        <strain evidence="3">RD 26</strain>
    </source>
</reference>
<keyword evidence="1" id="KW-0472">Membrane</keyword>
<dbReference type="Pfam" id="PF24283">
    <property type="entry name" value="DUF7471"/>
    <property type="match status" value="1"/>
</dbReference>
<protein>
    <submittedName>
        <fullName evidence="2">Uncharacterized protein</fullName>
    </submittedName>
</protein>
<gene>
    <name evidence="2" type="ORF">SAMN04487937_2475</name>
</gene>
<name>A0A1I6H5Q7_HALSD</name>
<dbReference type="Proteomes" id="UP000198932">
    <property type="component" value="Unassembled WGS sequence"/>
</dbReference>
<evidence type="ECO:0000256" key="1">
    <source>
        <dbReference type="SAM" id="Phobius"/>
    </source>
</evidence>
<dbReference type="AlphaFoldDB" id="A0A1I6H5Q7"/>
<accession>A0A1I6H5Q7</accession>
<evidence type="ECO:0000313" key="2">
    <source>
        <dbReference type="EMBL" id="SFR49744.1"/>
    </source>
</evidence>
<dbReference type="InterPro" id="IPR055894">
    <property type="entry name" value="DUF7471"/>
</dbReference>
<sequence>MIASLISRVVLPALVPLTVQGSPVLLAVIACAGIGTGALFLVSLVAYRRRRTGRYRLISAAVGVLVLRSLVGAGTVLGIVPMPVHHFVEHSLDFLIAAMVLYAVYAYAPGSLNDSATAD</sequence>
<keyword evidence="1" id="KW-0812">Transmembrane</keyword>
<proteinExistence type="predicted"/>
<organism evidence="2 3">
    <name type="scientific">Halorubrum sodomense</name>
    <dbReference type="NCBI Taxonomy" id="35743"/>
    <lineage>
        <taxon>Archaea</taxon>
        <taxon>Methanobacteriati</taxon>
        <taxon>Methanobacteriota</taxon>
        <taxon>Stenosarchaea group</taxon>
        <taxon>Halobacteria</taxon>
        <taxon>Halobacteriales</taxon>
        <taxon>Haloferacaceae</taxon>
        <taxon>Halorubrum</taxon>
    </lineage>
</organism>
<feature type="transmembrane region" description="Helical" evidence="1">
    <location>
        <begin position="92"/>
        <end position="108"/>
    </location>
</feature>
<keyword evidence="3" id="KW-1185">Reference proteome</keyword>
<dbReference type="EMBL" id="FOYN01000003">
    <property type="protein sequence ID" value="SFR49744.1"/>
    <property type="molecule type" value="Genomic_DNA"/>
</dbReference>
<keyword evidence="1" id="KW-1133">Transmembrane helix</keyword>
<dbReference type="RefSeq" id="WP_394327280.1">
    <property type="nucleotide sequence ID" value="NZ_FOYN01000003.1"/>
</dbReference>
<evidence type="ECO:0000313" key="3">
    <source>
        <dbReference type="Proteomes" id="UP000198932"/>
    </source>
</evidence>
<feature type="transmembrane region" description="Helical" evidence="1">
    <location>
        <begin position="57"/>
        <end position="80"/>
    </location>
</feature>